<dbReference type="OMA" id="YRHHEEV"/>
<dbReference type="Proteomes" id="UP000011713">
    <property type="component" value="Unassembled WGS sequence"/>
</dbReference>
<dbReference type="EMBL" id="JH598278">
    <property type="status" value="NOT_ANNOTATED_CDS"/>
    <property type="molecule type" value="Genomic_DNA"/>
</dbReference>
<protein>
    <submittedName>
        <fullName evidence="2">Uncharacterized protein</fullName>
    </submittedName>
</protein>
<proteinExistence type="predicted"/>
<name>M4BI02_HYAAE</name>
<feature type="compositionally biased region" description="Acidic residues" evidence="1">
    <location>
        <begin position="145"/>
        <end position="159"/>
    </location>
</feature>
<dbReference type="EnsemblProtists" id="HpaT806028">
    <property type="protein sequence ID" value="HpaP806028"/>
    <property type="gene ID" value="HpaG806028"/>
</dbReference>
<sequence>MLGTGFKVAVLAAAVACYVRPQLLLLEPLLGSELDEEDADSSKHVLRGLLTLLSFGLAGGLRPSWVRVLMAVAALQLVLWGLELYEDSLMGHNPGKLRQVDELVEKYELNEELLFQRLHRKYNALAAGAANHSVMKKIDESEFLYEEEEEERVESDEEGTTDRMGEPEGYVGNKKELQKHVNGRQKRDVSAEKAGKVSTGRGVPMPRQVDPEDYDDMDGTPPVSPRTAGTLAYTRRQSSVLIKNAIGLARQDQKERIERRIATMVSKKGDGYAGH</sequence>
<dbReference type="InParanoid" id="M4BI02"/>
<dbReference type="eggNOG" id="ENOG502S5XB">
    <property type="taxonomic scope" value="Eukaryota"/>
</dbReference>
<dbReference type="STRING" id="559515.M4BI02"/>
<dbReference type="HOGENOM" id="CLU_864563_0_0_1"/>
<feature type="compositionally biased region" description="Basic and acidic residues" evidence="1">
    <location>
        <begin position="173"/>
        <end position="195"/>
    </location>
</feature>
<dbReference type="AlphaFoldDB" id="M4BI02"/>
<evidence type="ECO:0000313" key="3">
    <source>
        <dbReference type="Proteomes" id="UP000011713"/>
    </source>
</evidence>
<dbReference type="VEuPathDB" id="FungiDB:HpaG806028"/>
<reference evidence="3" key="1">
    <citation type="journal article" date="2010" name="Science">
        <title>Signatures of adaptation to obligate biotrophy in the Hyaloperonospora arabidopsidis genome.</title>
        <authorList>
            <person name="Baxter L."/>
            <person name="Tripathy S."/>
            <person name="Ishaque N."/>
            <person name="Boot N."/>
            <person name="Cabral A."/>
            <person name="Kemen E."/>
            <person name="Thines M."/>
            <person name="Ah-Fong A."/>
            <person name="Anderson R."/>
            <person name="Badejoko W."/>
            <person name="Bittner-Eddy P."/>
            <person name="Boore J.L."/>
            <person name="Chibucos M.C."/>
            <person name="Coates M."/>
            <person name="Dehal P."/>
            <person name="Delehaunty K."/>
            <person name="Dong S."/>
            <person name="Downton P."/>
            <person name="Dumas B."/>
            <person name="Fabro G."/>
            <person name="Fronick C."/>
            <person name="Fuerstenberg S.I."/>
            <person name="Fulton L."/>
            <person name="Gaulin E."/>
            <person name="Govers F."/>
            <person name="Hughes L."/>
            <person name="Humphray S."/>
            <person name="Jiang R.H."/>
            <person name="Judelson H."/>
            <person name="Kamoun S."/>
            <person name="Kyung K."/>
            <person name="Meijer H."/>
            <person name="Minx P."/>
            <person name="Morris P."/>
            <person name="Nelson J."/>
            <person name="Phuntumart V."/>
            <person name="Qutob D."/>
            <person name="Rehmany A."/>
            <person name="Rougon-Cardoso A."/>
            <person name="Ryden P."/>
            <person name="Torto-Alalibo T."/>
            <person name="Studholme D."/>
            <person name="Wang Y."/>
            <person name="Win J."/>
            <person name="Wood J."/>
            <person name="Clifton S.W."/>
            <person name="Rogers J."/>
            <person name="Van den Ackerveken G."/>
            <person name="Jones J.D."/>
            <person name="McDowell J.M."/>
            <person name="Beynon J."/>
            <person name="Tyler B.M."/>
        </authorList>
    </citation>
    <scope>NUCLEOTIDE SEQUENCE [LARGE SCALE GENOMIC DNA]</scope>
    <source>
        <strain evidence="3">Emoy2</strain>
    </source>
</reference>
<accession>M4BI02</accession>
<evidence type="ECO:0000256" key="1">
    <source>
        <dbReference type="SAM" id="MobiDB-lite"/>
    </source>
</evidence>
<feature type="region of interest" description="Disordered" evidence="1">
    <location>
        <begin position="145"/>
        <end position="230"/>
    </location>
</feature>
<organism evidence="2 3">
    <name type="scientific">Hyaloperonospora arabidopsidis (strain Emoy2)</name>
    <name type="common">Downy mildew agent</name>
    <name type="synonym">Peronospora arabidopsidis</name>
    <dbReference type="NCBI Taxonomy" id="559515"/>
    <lineage>
        <taxon>Eukaryota</taxon>
        <taxon>Sar</taxon>
        <taxon>Stramenopiles</taxon>
        <taxon>Oomycota</taxon>
        <taxon>Peronosporomycetes</taxon>
        <taxon>Peronosporales</taxon>
        <taxon>Peronosporaceae</taxon>
        <taxon>Hyaloperonospora</taxon>
    </lineage>
</organism>
<evidence type="ECO:0000313" key="2">
    <source>
        <dbReference type="EnsemblProtists" id="HpaP806028"/>
    </source>
</evidence>
<keyword evidence="3" id="KW-1185">Reference proteome</keyword>
<reference evidence="2" key="2">
    <citation type="submission" date="2015-06" db="UniProtKB">
        <authorList>
            <consortium name="EnsemblProtists"/>
        </authorList>
    </citation>
    <scope>IDENTIFICATION</scope>
    <source>
        <strain evidence="2">Emoy2</strain>
    </source>
</reference>